<dbReference type="KEGG" id="stha:NCTC11429_03447"/>
<evidence type="ECO:0000313" key="2">
    <source>
        <dbReference type="Proteomes" id="UP000308196"/>
    </source>
</evidence>
<gene>
    <name evidence="1" type="ORF">NCTC11429_03447</name>
</gene>
<dbReference type="AlphaFoldDB" id="A0A4U9VLB6"/>
<accession>A0A4U9VLB6</accession>
<reference evidence="1 2" key="1">
    <citation type="submission" date="2019-05" db="EMBL/GenBank/DDBJ databases">
        <authorList>
            <consortium name="Pathogen Informatics"/>
        </authorList>
    </citation>
    <scope>NUCLEOTIDE SEQUENCE [LARGE SCALE GENOMIC DNA]</scope>
    <source>
        <strain evidence="1 2">NCTC11429</strain>
    </source>
</reference>
<sequence>MIVPLGIIMTATEAGMLMCVVDRSQSGIDTTTVAILLQTIVGDAVTLRGRKAEDITIKEEDMDVAMIIMEDIGISS</sequence>
<protein>
    <submittedName>
        <fullName evidence="1">Uncharacterized protein</fullName>
    </submittedName>
</protein>
<proteinExistence type="predicted"/>
<dbReference type="EMBL" id="LR590484">
    <property type="protein sequence ID" value="VTR46957.1"/>
    <property type="molecule type" value="Genomic_DNA"/>
</dbReference>
<evidence type="ECO:0000313" key="1">
    <source>
        <dbReference type="EMBL" id="VTR46957.1"/>
    </source>
</evidence>
<dbReference type="Proteomes" id="UP000308196">
    <property type="component" value="Chromosome"/>
</dbReference>
<organism evidence="1 2">
    <name type="scientific">Sphingobacterium thalpophilum</name>
    <dbReference type="NCBI Taxonomy" id="259"/>
    <lineage>
        <taxon>Bacteria</taxon>
        <taxon>Pseudomonadati</taxon>
        <taxon>Bacteroidota</taxon>
        <taxon>Sphingobacteriia</taxon>
        <taxon>Sphingobacteriales</taxon>
        <taxon>Sphingobacteriaceae</taxon>
        <taxon>Sphingobacterium</taxon>
    </lineage>
</organism>
<name>A0A4U9VLB6_9SPHI</name>